<protein>
    <submittedName>
        <fullName evidence="2">Uncharacterized protein</fullName>
    </submittedName>
</protein>
<dbReference type="AlphaFoldDB" id="I4C0B2"/>
<keyword evidence="3" id="KW-1185">Reference proteome</keyword>
<dbReference type="KEGG" id="dti:Desti_0258"/>
<sequence length="114" mass="12603">MPPASQILRKKTNRYESSANKKGLKTYPESSMIAGAPETIRTYGLGQHPKFISRSISETDHHTGLEADQRIDASMRVHGICGPADYCRSRIAVVHVCPFEPVSRLPKGEQAVQI</sequence>
<dbReference type="EMBL" id="CP003360">
    <property type="protein sequence ID" value="AFM23003.1"/>
    <property type="molecule type" value="Genomic_DNA"/>
</dbReference>
<dbReference type="Proteomes" id="UP000006055">
    <property type="component" value="Chromosome"/>
</dbReference>
<evidence type="ECO:0000256" key="1">
    <source>
        <dbReference type="SAM" id="MobiDB-lite"/>
    </source>
</evidence>
<organism evidence="2 3">
    <name type="scientific">Desulfomonile tiedjei (strain ATCC 49306 / DSM 6799 / DCB-1)</name>
    <dbReference type="NCBI Taxonomy" id="706587"/>
    <lineage>
        <taxon>Bacteria</taxon>
        <taxon>Pseudomonadati</taxon>
        <taxon>Thermodesulfobacteriota</taxon>
        <taxon>Desulfomonilia</taxon>
        <taxon>Desulfomonilales</taxon>
        <taxon>Desulfomonilaceae</taxon>
        <taxon>Desulfomonile</taxon>
    </lineage>
</organism>
<gene>
    <name evidence="2" type="ordered locus">Desti_0258</name>
</gene>
<evidence type="ECO:0000313" key="3">
    <source>
        <dbReference type="Proteomes" id="UP000006055"/>
    </source>
</evidence>
<accession>I4C0B2</accession>
<feature type="region of interest" description="Disordered" evidence="1">
    <location>
        <begin position="1"/>
        <end position="24"/>
    </location>
</feature>
<dbReference type="HOGENOM" id="CLU_2117094_0_0_7"/>
<evidence type="ECO:0000313" key="2">
    <source>
        <dbReference type="EMBL" id="AFM23003.1"/>
    </source>
</evidence>
<proteinExistence type="predicted"/>
<name>I4C0B2_DESTA</name>
<reference evidence="3" key="1">
    <citation type="submission" date="2012-06" db="EMBL/GenBank/DDBJ databases">
        <title>Complete sequence of chromosome of Desulfomonile tiedjei DSM 6799.</title>
        <authorList>
            <person name="Lucas S."/>
            <person name="Copeland A."/>
            <person name="Lapidus A."/>
            <person name="Glavina del Rio T."/>
            <person name="Dalin E."/>
            <person name="Tice H."/>
            <person name="Bruce D."/>
            <person name="Goodwin L."/>
            <person name="Pitluck S."/>
            <person name="Peters L."/>
            <person name="Ovchinnikova G."/>
            <person name="Zeytun A."/>
            <person name="Lu M."/>
            <person name="Kyrpides N."/>
            <person name="Mavromatis K."/>
            <person name="Ivanova N."/>
            <person name="Brettin T."/>
            <person name="Detter J.C."/>
            <person name="Han C."/>
            <person name="Larimer F."/>
            <person name="Land M."/>
            <person name="Hauser L."/>
            <person name="Markowitz V."/>
            <person name="Cheng J.-F."/>
            <person name="Hugenholtz P."/>
            <person name="Woyke T."/>
            <person name="Wu D."/>
            <person name="Spring S."/>
            <person name="Schroeder M."/>
            <person name="Brambilla E."/>
            <person name="Klenk H.-P."/>
            <person name="Eisen J.A."/>
        </authorList>
    </citation>
    <scope>NUCLEOTIDE SEQUENCE [LARGE SCALE GENOMIC DNA]</scope>
    <source>
        <strain evidence="3">ATCC 49306 / DSM 6799 / DCB-1</strain>
    </source>
</reference>